<dbReference type="EC" id="5.4.99.-" evidence="6"/>
<name>G8LTU8_ACECE</name>
<dbReference type="CDD" id="cd02869">
    <property type="entry name" value="PseudoU_synth_RluA_like"/>
    <property type="match status" value="1"/>
</dbReference>
<dbReference type="EMBL" id="CP003065">
    <property type="protein sequence ID" value="AEV67294.1"/>
    <property type="molecule type" value="Genomic_DNA"/>
</dbReference>
<dbReference type="SMART" id="SM00363">
    <property type="entry name" value="S4"/>
    <property type="match status" value="1"/>
</dbReference>
<dbReference type="RefSeq" id="WP_014253925.1">
    <property type="nucleotide sequence ID" value="NC_016627.1"/>
</dbReference>
<accession>G8LTU8</accession>
<dbReference type="OrthoDB" id="9807829at2"/>
<dbReference type="KEGG" id="ccl:Clocl_0584"/>
<dbReference type="CDD" id="cd00165">
    <property type="entry name" value="S4"/>
    <property type="match status" value="1"/>
</dbReference>
<evidence type="ECO:0000256" key="5">
    <source>
        <dbReference type="PROSITE-ProRule" id="PRU00182"/>
    </source>
</evidence>
<dbReference type="InterPro" id="IPR002942">
    <property type="entry name" value="S4_RNA-bd"/>
</dbReference>
<reference evidence="8 9" key="2">
    <citation type="journal article" date="2012" name="Stand. Genomic Sci.">
        <title>Complete Genome Sequence of Clostridium clariflavum DSM 19732.</title>
        <authorList>
            <person name="Izquierdo J.A."/>
            <person name="Goodwin L."/>
            <person name="Davenport K.W."/>
            <person name="Teshima H."/>
            <person name="Bruce D."/>
            <person name="Detter C."/>
            <person name="Tapia R."/>
            <person name="Han S."/>
            <person name="Land M."/>
            <person name="Hauser L."/>
            <person name="Jeffries C.D."/>
            <person name="Han J."/>
            <person name="Pitluck S."/>
            <person name="Nolan M."/>
            <person name="Chen A."/>
            <person name="Huntemann M."/>
            <person name="Mavromatis K."/>
            <person name="Mikhailova N."/>
            <person name="Liolios K."/>
            <person name="Woyke T."/>
            <person name="Lynd L.R."/>
        </authorList>
    </citation>
    <scope>NUCLEOTIDE SEQUENCE [LARGE SCALE GENOMIC DNA]</scope>
    <source>
        <strain evidence="9">DSM 19732 / NBRC 101661 / EBR45</strain>
    </source>
</reference>
<dbReference type="PROSITE" id="PS50889">
    <property type="entry name" value="S4"/>
    <property type="match status" value="1"/>
</dbReference>
<dbReference type="NCBIfam" id="TIGR00005">
    <property type="entry name" value="rluA_subfam"/>
    <property type="match status" value="1"/>
</dbReference>
<evidence type="ECO:0000256" key="3">
    <source>
        <dbReference type="ARBA" id="ARBA00023235"/>
    </source>
</evidence>
<dbReference type="InterPro" id="IPR036986">
    <property type="entry name" value="S4_RNA-bd_sf"/>
</dbReference>
<dbReference type="GO" id="GO:0003723">
    <property type="term" value="F:RNA binding"/>
    <property type="evidence" value="ECO:0007669"/>
    <property type="project" value="UniProtKB-KW"/>
</dbReference>
<dbReference type="InterPro" id="IPR006145">
    <property type="entry name" value="PsdUridine_synth_RsuA/RluA"/>
</dbReference>
<dbReference type="PANTHER" id="PTHR21600:SF83">
    <property type="entry name" value="PSEUDOURIDYLATE SYNTHASE RPUSD4, MITOCHONDRIAL"/>
    <property type="match status" value="1"/>
</dbReference>
<dbReference type="Proteomes" id="UP000005435">
    <property type="component" value="Chromosome"/>
</dbReference>
<feature type="domain" description="RNA-binding S4" evidence="7">
    <location>
        <begin position="13"/>
        <end position="73"/>
    </location>
</feature>
<sequence>MQKFVIDKDSGNRRIDKILREKYPNLPQSFMYKAFRKKDIKVNGIRVKENYIANPGDIVEVYIIDEILYGNGSSQPFNHTKAFTVVYEDKNILIVNKMQGIPVHPDKDSTENTLIDLVTDYIRSNADSTDSKSFTPALCHRLDRNTGGLVIIAKNNEALKIMLEKIRKKEIKKYYQCIVRGIPEKNSATLKAFLEKDERKSRVYINSYKTKNSLEIITKYKTLSVIENLTANEKGSLLEVELITGRTHQIRAHMAYIGHPIVGDSKYGDNNLNRALKLKYQALWAYKIKFEFSKTSGILSYLNGKKFEIEPNFSNIIHPYKNV</sequence>
<dbReference type="SUPFAM" id="SSF55174">
    <property type="entry name" value="Alpha-L RNA-binding motif"/>
    <property type="match status" value="1"/>
</dbReference>
<keyword evidence="5" id="KW-0694">RNA-binding</keyword>
<dbReference type="AlphaFoldDB" id="G8LTU8"/>
<feature type="active site" evidence="4">
    <location>
        <position position="143"/>
    </location>
</feature>
<gene>
    <name evidence="8" type="ordered locus">Clocl_0584</name>
</gene>
<reference evidence="9" key="1">
    <citation type="submission" date="2011-12" db="EMBL/GenBank/DDBJ databases">
        <title>Complete sequence of Clostridium clariflavum DSM 19732.</title>
        <authorList>
            <consortium name="US DOE Joint Genome Institute"/>
            <person name="Lucas S."/>
            <person name="Han J."/>
            <person name="Lapidus A."/>
            <person name="Cheng J.-F."/>
            <person name="Goodwin L."/>
            <person name="Pitluck S."/>
            <person name="Peters L."/>
            <person name="Teshima H."/>
            <person name="Detter J.C."/>
            <person name="Han C."/>
            <person name="Tapia R."/>
            <person name="Land M."/>
            <person name="Hauser L."/>
            <person name="Kyrpides N."/>
            <person name="Ivanova N."/>
            <person name="Pagani I."/>
            <person name="Kitzmiller T."/>
            <person name="Lynd L."/>
            <person name="Izquierdo J."/>
            <person name="Woyke T."/>
        </authorList>
    </citation>
    <scope>NUCLEOTIDE SEQUENCE [LARGE SCALE GENOMIC DNA]</scope>
    <source>
        <strain evidence="9">DSM 19732 / NBRC 101661 / EBR45</strain>
    </source>
</reference>
<comment type="function">
    <text evidence="6">Responsible for synthesis of pseudouridine from uracil.</text>
</comment>
<keyword evidence="9" id="KW-1185">Reference proteome</keyword>
<dbReference type="eggNOG" id="COG0564">
    <property type="taxonomic scope" value="Bacteria"/>
</dbReference>
<dbReference type="Pfam" id="PF00849">
    <property type="entry name" value="PseudoU_synth_2"/>
    <property type="match status" value="1"/>
</dbReference>
<evidence type="ECO:0000313" key="8">
    <source>
        <dbReference type="EMBL" id="AEV67294.1"/>
    </source>
</evidence>
<organism evidence="8 9">
    <name type="scientific">Acetivibrio clariflavus (strain DSM 19732 / NBRC 101661 / EBR45)</name>
    <name type="common">Clostridium clariflavum</name>
    <dbReference type="NCBI Taxonomy" id="720554"/>
    <lineage>
        <taxon>Bacteria</taxon>
        <taxon>Bacillati</taxon>
        <taxon>Bacillota</taxon>
        <taxon>Clostridia</taxon>
        <taxon>Eubacteriales</taxon>
        <taxon>Oscillospiraceae</taxon>
        <taxon>Acetivibrio</taxon>
    </lineage>
</organism>
<dbReference type="STRING" id="720554.Clocl_0584"/>
<dbReference type="PANTHER" id="PTHR21600">
    <property type="entry name" value="MITOCHONDRIAL RNA PSEUDOURIDINE SYNTHASE"/>
    <property type="match status" value="1"/>
</dbReference>
<dbReference type="Gene3D" id="3.30.2350.10">
    <property type="entry name" value="Pseudouridine synthase"/>
    <property type="match status" value="1"/>
</dbReference>
<dbReference type="GO" id="GO:0120159">
    <property type="term" value="F:rRNA pseudouridine synthase activity"/>
    <property type="evidence" value="ECO:0007669"/>
    <property type="project" value="UniProtKB-ARBA"/>
</dbReference>
<dbReference type="InterPro" id="IPR050188">
    <property type="entry name" value="RluA_PseudoU_synthase"/>
</dbReference>
<proteinExistence type="inferred from homology"/>
<evidence type="ECO:0000259" key="7">
    <source>
        <dbReference type="SMART" id="SM00363"/>
    </source>
</evidence>
<dbReference type="InterPro" id="IPR006225">
    <property type="entry name" value="PsdUridine_synth_RluC/D"/>
</dbReference>
<evidence type="ECO:0000313" key="9">
    <source>
        <dbReference type="Proteomes" id="UP000005435"/>
    </source>
</evidence>
<evidence type="ECO:0000256" key="1">
    <source>
        <dbReference type="ARBA" id="ARBA00000073"/>
    </source>
</evidence>
<dbReference type="SUPFAM" id="SSF55120">
    <property type="entry name" value="Pseudouridine synthase"/>
    <property type="match status" value="1"/>
</dbReference>
<dbReference type="GO" id="GO:0000455">
    <property type="term" value="P:enzyme-directed rRNA pseudouridine synthesis"/>
    <property type="evidence" value="ECO:0007669"/>
    <property type="project" value="UniProtKB-ARBA"/>
</dbReference>
<keyword evidence="3 6" id="KW-0413">Isomerase</keyword>
<protein>
    <recommendedName>
        <fullName evidence="6">Pseudouridine synthase</fullName>
        <ecNumber evidence="6">5.4.99.-</ecNumber>
    </recommendedName>
</protein>
<comment type="similarity">
    <text evidence="2 6">Belongs to the pseudouridine synthase RluA family.</text>
</comment>
<evidence type="ECO:0000256" key="6">
    <source>
        <dbReference type="RuleBase" id="RU362028"/>
    </source>
</evidence>
<dbReference type="HOGENOM" id="CLU_016902_1_0_9"/>
<dbReference type="Gene3D" id="3.10.290.10">
    <property type="entry name" value="RNA-binding S4 domain"/>
    <property type="match status" value="1"/>
</dbReference>
<evidence type="ECO:0000256" key="2">
    <source>
        <dbReference type="ARBA" id="ARBA00010876"/>
    </source>
</evidence>
<evidence type="ECO:0000256" key="4">
    <source>
        <dbReference type="PIRSR" id="PIRSR606225-1"/>
    </source>
</evidence>
<comment type="catalytic activity">
    <reaction evidence="1 6">
        <text>a uridine in RNA = a pseudouridine in RNA</text>
        <dbReference type="Rhea" id="RHEA:48348"/>
        <dbReference type="Rhea" id="RHEA-COMP:12068"/>
        <dbReference type="Rhea" id="RHEA-COMP:12069"/>
        <dbReference type="ChEBI" id="CHEBI:65314"/>
        <dbReference type="ChEBI" id="CHEBI:65315"/>
    </reaction>
</comment>
<dbReference type="InterPro" id="IPR020103">
    <property type="entry name" value="PsdUridine_synth_cat_dom_sf"/>
</dbReference>